<dbReference type="InterPro" id="IPR002901">
    <property type="entry name" value="MGlyc_endo_b_GlcNAc-like_dom"/>
</dbReference>
<feature type="domain" description="LysM" evidence="6">
    <location>
        <begin position="248"/>
        <end position="291"/>
    </location>
</feature>
<dbReference type="RefSeq" id="WP_229990258.1">
    <property type="nucleotide sequence ID" value="NZ_JAJJMO010000001.1"/>
</dbReference>
<dbReference type="PANTHER" id="PTHR33308:SF9">
    <property type="entry name" value="PEPTIDOGLYCAN HYDROLASE FLGJ"/>
    <property type="match status" value="1"/>
</dbReference>
<name>A0ABS8MX71_9FLAO</name>
<dbReference type="PROSITE" id="PS51782">
    <property type="entry name" value="LYSM"/>
    <property type="match status" value="1"/>
</dbReference>
<dbReference type="SMART" id="SM00257">
    <property type="entry name" value="LysM"/>
    <property type="match status" value="1"/>
</dbReference>
<dbReference type="Pfam" id="PF01832">
    <property type="entry name" value="Glucosaminidase"/>
    <property type="match status" value="1"/>
</dbReference>
<evidence type="ECO:0000256" key="1">
    <source>
        <dbReference type="ARBA" id="ARBA00022529"/>
    </source>
</evidence>
<gene>
    <name evidence="7" type="ORF">LNQ49_17230</name>
</gene>
<protein>
    <recommendedName>
        <fullName evidence="4">Peptidoglycan hydrolase</fullName>
    </recommendedName>
</protein>
<dbReference type="PANTHER" id="PTHR33308">
    <property type="entry name" value="PEPTIDOGLYCAN HYDROLASE FLGJ"/>
    <property type="match status" value="1"/>
</dbReference>
<dbReference type="InterPro" id="IPR036779">
    <property type="entry name" value="LysM_dom_sf"/>
</dbReference>
<accession>A0ABS8MX71</accession>
<keyword evidence="1" id="KW-0929">Antimicrobial</keyword>
<sequence>MFKKTLLLLLTITLIGCNASKPAIATTKKADINRKQRVAIQTKKKPTYTKPSTNTRTEVIESTSKTVVTNNLISDYVSQYKDIAMGNMKNYGIPASIILAQGILESGAGRGDLALSSNNHFGIKCHKDWVGESVRHDDDSLQECFRKYKDPSESFRDHALFLTGKKRYAELFTYEKGDYKAWAKGLRAAGYATDPRYPEKLISYIERYELHQYDNLAMGKGYVAVEKTTTVVVPKSPNTTNNNTDNLASYEVQKGDTLYSISKKFNVLVDDLKQKNNLVDNTLSIGQRLIVK</sequence>
<dbReference type="Gene3D" id="3.10.350.10">
    <property type="entry name" value="LysM domain"/>
    <property type="match status" value="1"/>
</dbReference>
<evidence type="ECO:0000313" key="7">
    <source>
        <dbReference type="EMBL" id="MCC9073323.1"/>
    </source>
</evidence>
<keyword evidence="8" id="KW-1185">Reference proteome</keyword>
<dbReference type="SMART" id="SM00047">
    <property type="entry name" value="LYZ2"/>
    <property type="match status" value="1"/>
</dbReference>
<reference evidence="7" key="1">
    <citation type="submission" date="2021-11" db="EMBL/GenBank/DDBJ databases">
        <title>Description of novel Flavobacterium species.</title>
        <authorList>
            <person name="Saticioglu I.B."/>
            <person name="Ay H."/>
            <person name="Altun S."/>
            <person name="Duman M."/>
        </authorList>
    </citation>
    <scope>NUCLEOTIDE SEQUENCE</scope>
    <source>
        <strain evidence="7">F-65</strain>
    </source>
</reference>
<comment type="caution">
    <text evidence="7">The sequence shown here is derived from an EMBL/GenBank/DDBJ whole genome shotgun (WGS) entry which is preliminary data.</text>
</comment>
<dbReference type="Pfam" id="PF01476">
    <property type="entry name" value="LysM"/>
    <property type="match status" value="1"/>
</dbReference>
<feature type="signal peptide" evidence="5">
    <location>
        <begin position="1"/>
        <end position="25"/>
    </location>
</feature>
<keyword evidence="2" id="KW-0081">Bacteriolytic enzyme</keyword>
<evidence type="ECO:0000256" key="4">
    <source>
        <dbReference type="ARBA" id="ARBA00032108"/>
    </source>
</evidence>
<dbReference type="EMBL" id="JAJJMO010000001">
    <property type="protein sequence ID" value="MCC9073323.1"/>
    <property type="molecule type" value="Genomic_DNA"/>
</dbReference>
<dbReference type="Proteomes" id="UP001430919">
    <property type="component" value="Unassembled WGS sequence"/>
</dbReference>
<feature type="chain" id="PRO_5045998954" description="Peptidoglycan hydrolase" evidence="5">
    <location>
        <begin position="26"/>
        <end position="292"/>
    </location>
</feature>
<evidence type="ECO:0000259" key="6">
    <source>
        <dbReference type="PROSITE" id="PS51782"/>
    </source>
</evidence>
<dbReference type="InterPro" id="IPR018392">
    <property type="entry name" value="LysM"/>
</dbReference>
<evidence type="ECO:0000256" key="2">
    <source>
        <dbReference type="ARBA" id="ARBA00022638"/>
    </source>
</evidence>
<evidence type="ECO:0000256" key="5">
    <source>
        <dbReference type="SAM" id="SignalP"/>
    </source>
</evidence>
<keyword evidence="3" id="KW-0378">Hydrolase</keyword>
<organism evidence="7 8">
    <name type="scientific">Flavobacterium pisciphilum</name>
    <dbReference type="NCBI Taxonomy" id="2893755"/>
    <lineage>
        <taxon>Bacteria</taxon>
        <taxon>Pseudomonadati</taxon>
        <taxon>Bacteroidota</taxon>
        <taxon>Flavobacteriia</taxon>
        <taxon>Flavobacteriales</taxon>
        <taxon>Flavobacteriaceae</taxon>
        <taxon>Flavobacterium</taxon>
    </lineage>
</organism>
<dbReference type="Gene3D" id="1.10.530.10">
    <property type="match status" value="1"/>
</dbReference>
<dbReference type="SUPFAM" id="SSF54106">
    <property type="entry name" value="LysM domain"/>
    <property type="match status" value="1"/>
</dbReference>
<keyword evidence="5" id="KW-0732">Signal</keyword>
<dbReference type="InterPro" id="IPR051056">
    <property type="entry name" value="Glycosyl_Hydrolase_73"/>
</dbReference>
<dbReference type="CDD" id="cd00118">
    <property type="entry name" value="LysM"/>
    <property type="match status" value="1"/>
</dbReference>
<evidence type="ECO:0000313" key="8">
    <source>
        <dbReference type="Proteomes" id="UP001430919"/>
    </source>
</evidence>
<dbReference type="PROSITE" id="PS51257">
    <property type="entry name" value="PROKAR_LIPOPROTEIN"/>
    <property type="match status" value="1"/>
</dbReference>
<proteinExistence type="predicted"/>
<evidence type="ECO:0000256" key="3">
    <source>
        <dbReference type="ARBA" id="ARBA00022801"/>
    </source>
</evidence>